<sequence>MELRPLNLVGHLKTTGRQETLHLESDRRLFLLLSTSLVEESEMLWKKDSQLWIIRHPVSSRKQRKFKLEGSLPVQVLICRIQQ</sequence>
<protein>
    <submittedName>
        <fullName evidence="1">Uncharacterized protein</fullName>
    </submittedName>
</protein>
<organism evidence="1">
    <name type="scientific">Arundo donax</name>
    <name type="common">Giant reed</name>
    <name type="synonym">Donax arundinaceus</name>
    <dbReference type="NCBI Taxonomy" id="35708"/>
    <lineage>
        <taxon>Eukaryota</taxon>
        <taxon>Viridiplantae</taxon>
        <taxon>Streptophyta</taxon>
        <taxon>Embryophyta</taxon>
        <taxon>Tracheophyta</taxon>
        <taxon>Spermatophyta</taxon>
        <taxon>Magnoliopsida</taxon>
        <taxon>Liliopsida</taxon>
        <taxon>Poales</taxon>
        <taxon>Poaceae</taxon>
        <taxon>PACMAD clade</taxon>
        <taxon>Arundinoideae</taxon>
        <taxon>Arundineae</taxon>
        <taxon>Arundo</taxon>
    </lineage>
</organism>
<reference evidence="1" key="1">
    <citation type="submission" date="2014-09" db="EMBL/GenBank/DDBJ databases">
        <authorList>
            <person name="Magalhaes I.L.F."/>
            <person name="Oliveira U."/>
            <person name="Santos F.R."/>
            <person name="Vidigal T.H.D.A."/>
            <person name="Brescovit A.D."/>
            <person name="Santos A.J."/>
        </authorList>
    </citation>
    <scope>NUCLEOTIDE SEQUENCE</scope>
    <source>
        <tissue evidence="1">Shoot tissue taken approximately 20 cm above the soil surface</tissue>
    </source>
</reference>
<dbReference type="AlphaFoldDB" id="A0A0A9FV52"/>
<name>A0A0A9FV52_ARUDO</name>
<reference evidence="1" key="2">
    <citation type="journal article" date="2015" name="Data Brief">
        <title>Shoot transcriptome of the giant reed, Arundo donax.</title>
        <authorList>
            <person name="Barrero R.A."/>
            <person name="Guerrero F.D."/>
            <person name="Moolhuijzen P."/>
            <person name="Goolsby J.A."/>
            <person name="Tidwell J."/>
            <person name="Bellgard S.E."/>
            <person name="Bellgard M.I."/>
        </authorList>
    </citation>
    <scope>NUCLEOTIDE SEQUENCE</scope>
    <source>
        <tissue evidence="1">Shoot tissue taken approximately 20 cm above the soil surface</tissue>
    </source>
</reference>
<proteinExistence type="predicted"/>
<accession>A0A0A9FV52</accession>
<dbReference type="EMBL" id="GBRH01185673">
    <property type="protein sequence ID" value="JAE12223.1"/>
    <property type="molecule type" value="Transcribed_RNA"/>
</dbReference>
<evidence type="ECO:0000313" key="1">
    <source>
        <dbReference type="EMBL" id="JAE12223.1"/>
    </source>
</evidence>